<dbReference type="Pfam" id="PF13409">
    <property type="entry name" value="GST_N_2"/>
    <property type="match status" value="1"/>
</dbReference>
<dbReference type="STRING" id="489703.SAMN04488038_11012"/>
<organism evidence="3 4">
    <name type="scientific">Solimonas aquatica</name>
    <dbReference type="NCBI Taxonomy" id="489703"/>
    <lineage>
        <taxon>Bacteria</taxon>
        <taxon>Pseudomonadati</taxon>
        <taxon>Pseudomonadota</taxon>
        <taxon>Gammaproteobacteria</taxon>
        <taxon>Nevskiales</taxon>
        <taxon>Nevskiaceae</taxon>
        <taxon>Solimonas</taxon>
    </lineage>
</organism>
<dbReference type="InterPro" id="IPR050983">
    <property type="entry name" value="GST_Omega/HSP26"/>
</dbReference>
<dbReference type="PANTHER" id="PTHR43968">
    <property type="match status" value="1"/>
</dbReference>
<dbReference type="Gene3D" id="1.20.1050.10">
    <property type="match status" value="1"/>
</dbReference>
<keyword evidence="4" id="KW-1185">Reference proteome</keyword>
<gene>
    <name evidence="3" type="ORF">SAMN04488038_11012</name>
</gene>
<dbReference type="InterPro" id="IPR036249">
    <property type="entry name" value="Thioredoxin-like_sf"/>
</dbReference>
<evidence type="ECO:0000259" key="2">
    <source>
        <dbReference type="PROSITE" id="PS50404"/>
    </source>
</evidence>
<name>A0A1H9IF62_9GAMM</name>
<dbReference type="CDD" id="cd03205">
    <property type="entry name" value="GST_C_6"/>
    <property type="match status" value="1"/>
</dbReference>
<dbReference type="SUPFAM" id="SSF47616">
    <property type="entry name" value="GST C-terminal domain-like"/>
    <property type="match status" value="1"/>
</dbReference>
<dbReference type="OrthoDB" id="8634103at2"/>
<dbReference type="Gene3D" id="3.40.30.10">
    <property type="entry name" value="Glutaredoxin"/>
    <property type="match status" value="1"/>
</dbReference>
<dbReference type="AlphaFoldDB" id="A0A1H9IF62"/>
<dbReference type="GO" id="GO:0005737">
    <property type="term" value="C:cytoplasm"/>
    <property type="evidence" value="ECO:0007669"/>
    <property type="project" value="TreeGrafter"/>
</dbReference>
<evidence type="ECO:0000313" key="4">
    <source>
        <dbReference type="Proteomes" id="UP000199233"/>
    </source>
</evidence>
<dbReference type="RefSeq" id="WP_093286849.1">
    <property type="nucleotide sequence ID" value="NZ_FOFS01000010.1"/>
</dbReference>
<sequence length="227" mass="25293">MQEASDESAAPENAEASSAVPETPAPRMKLYTSPTSPYARRVRVVAEELGLSAQIDEIDLDPYQAPPEFLAFNPLSKVPTLITENGEALPDSNLIIGYLFTRGHGLAPLPRGARRWRALRRQYLAEGVMDAAVASRNEKRRPEGIIYQVFLDRQAAAIRRALDQLNAETGELREGTPTTVEITIACALAYVDLRLPYLEWRKERVALTAWYEQIAQRPSMLKTAFPA</sequence>
<dbReference type="EMBL" id="FOFS01000010">
    <property type="protein sequence ID" value="SEQ73219.1"/>
    <property type="molecule type" value="Genomic_DNA"/>
</dbReference>
<feature type="region of interest" description="Disordered" evidence="1">
    <location>
        <begin position="1"/>
        <end position="32"/>
    </location>
</feature>
<dbReference type="Pfam" id="PF13410">
    <property type="entry name" value="GST_C_2"/>
    <property type="match status" value="1"/>
</dbReference>
<feature type="compositionally biased region" description="Low complexity" evidence="1">
    <location>
        <begin position="7"/>
        <end position="19"/>
    </location>
</feature>
<dbReference type="GO" id="GO:0016740">
    <property type="term" value="F:transferase activity"/>
    <property type="evidence" value="ECO:0007669"/>
    <property type="project" value="UniProtKB-KW"/>
</dbReference>
<dbReference type="SUPFAM" id="SSF52833">
    <property type="entry name" value="Thioredoxin-like"/>
    <property type="match status" value="1"/>
</dbReference>
<evidence type="ECO:0000256" key="1">
    <source>
        <dbReference type="SAM" id="MobiDB-lite"/>
    </source>
</evidence>
<keyword evidence="3" id="KW-0808">Transferase</keyword>
<accession>A0A1H9IF62</accession>
<reference evidence="3 4" key="1">
    <citation type="submission" date="2016-10" db="EMBL/GenBank/DDBJ databases">
        <authorList>
            <person name="de Groot N.N."/>
        </authorList>
    </citation>
    <scope>NUCLEOTIDE SEQUENCE [LARGE SCALE GENOMIC DNA]</scope>
    <source>
        <strain evidence="3 4">DSM 25927</strain>
    </source>
</reference>
<proteinExistence type="predicted"/>
<protein>
    <submittedName>
        <fullName evidence="3">Glutathione S-transferase</fullName>
    </submittedName>
</protein>
<evidence type="ECO:0000313" key="3">
    <source>
        <dbReference type="EMBL" id="SEQ73219.1"/>
    </source>
</evidence>
<dbReference type="InterPro" id="IPR004045">
    <property type="entry name" value="Glutathione_S-Trfase_N"/>
</dbReference>
<dbReference type="InterPro" id="IPR036282">
    <property type="entry name" value="Glutathione-S-Trfase_C_sf"/>
</dbReference>
<dbReference type="PROSITE" id="PS50404">
    <property type="entry name" value="GST_NTER"/>
    <property type="match status" value="1"/>
</dbReference>
<dbReference type="PANTHER" id="PTHR43968:SF6">
    <property type="entry name" value="GLUTATHIONE S-TRANSFERASE OMEGA"/>
    <property type="match status" value="1"/>
</dbReference>
<dbReference type="Proteomes" id="UP000199233">
    <property type="component" value="Unassembled WGS sequence"/>
</dbReference>
<feature type="domain" description="GST N-terminal" evidence="2">
    <location>
        <begin position="26"/>
        <end position="107"/>
    </location>
</feature>